<evidence type="ECO:0008006" key="3">
    <source>
        <dbReference type="Google" id="ProtNLM"/>
    </source>
</evidence>
<dbReference type="AlphaFoldDB" id="X1CA46"/>
<feature type="non-terminal residue" evidence="2">
    <location>
        <position position="1"/>
    </location>
</feature>
<keyword evidence="1" id="KW-0472">Membrane</keyword>
<sequence>TFFSMVVDIGGIWLIGVPLAAVAAFIFKLPVYYVMAIAATEEFVKMIACYYRFSSNKWIHHLTKQSA</sequence>
<proteinExistence type="predicted"/>
<evidence type="ECO:0000313" key="2">
    <source>
        <dbReference type="EMBL" id="GAG81231.1"/>
    </source>
</evidence>
<keyword evidence="1" id="KW-0812">Transmembrane</keyword>
<dbReference type="EMBL" id="BART01017728">
    <property type="protein sequence ID" value="GAG81231.1"/>
    <property type="molecule type" value="Genomic_DNA"/>
</dbReference>
<reference evidence="2" key="1">
    <citation type="journal article" date="2014" name="Front. Microbiol.">
        <title>High frequency of phylogenetically diverse reductive dehalogenase-homologous genes in deep subseafloor sedimentary metagenomes.</title>
        <authorList>
            <person name="Kawai M."/>
            <person name="Futagami T."/>
            <person name="Toyoda A."/>
            <person name="Takaki Y."/>
            <person name="Nishi S."/>
            <person name="Hori S."/>
            <person name="Arai W."/>
            <person name="Tsubouchi T."/>
            <person name="Morono Y."/>
            <person name="Uchiyama I."/>
            <person name="Ito T."/>
            <person name="Fujiyama A."/>
            <person name="Inagaki F."/>
            <person name="Takami H."/>
        </authorList>
    </citation>
    <scope>NUCLEOTIDE SEQUENCE</scope>
    <source>
        <strain evidence="2">Expedition CK06-06</strain>
    </source>
</reference>
<organism evidence="2">
    <name type="scientific">marine sediment metagenome</name>
    <dbReference type="NCBI Taxonomy" id="412755"/>
    <lineage>
        <taxon>unclassified sequences</taxon>
        <taxon>metagenomes</taxon>
        <taxon>ecological metagenomes</taxon>
    </lineage>
</organism>
<gene>
    <name evidence="2" type="ORF">S01H4_33647</name>
</gene>
<name>X1CA46_9ZZZZ</name>
<comment type="caution">
    <text evidence="2">The sequence shown here is derived from an EMBL/GenBank/DDBJ whole genome shotgun (WGS) entry which is preliminary data.</text>
</comment>
<evidence type="ECO:0000256" key="1">
    <source>
        <dbReference type="SAM" id="Phobius"/>
    </source>
</evidence>
<keyword evidence="1" id="KW-1133">Transmembrane helix</keyword>
<feature type="transmembrane region" description="Helical" evidence="1">
    <location>
        <begin position="12"/>
        <end position="35"/>
    </location>
</feature>
<accession>X1CA46</accession>
<protein>
    <recommendedName>
        <fullName evidence="3">Polysaccharide biosynthesis protein C-terminal domain-containing protein</fullName>
    </recommendedName>
</protein>